<dbReference type="InterPro" id="IPR056823">
    <property type="entry name" value="TEN-like_YD-shell"/>
</dbReference>
<sequence length="1976" mass="214038">MSPDGSALYDVPLWVPEGRGGLQPKLALRYDNRGGNGPVGVGWRLDGLAQIARCARTPSQDGHAESVQYTTADAFCLDGNRLLPVGAQSGAEREYRTERETHSRIVAFGMQDGVPDHFKVWEKSGRILTLGQEDATNNARVAAFQLRGLGSTGLEPVSEQRVTAGWMLNRVEDRSGNAVTVQYTRLENGEAARWPVEAGPSRIDYGPNRSVRFGYESRPDRAETYESGVHTWFQRRLSSVQMWAGPEGGQQEMLRTYNLGYEPTTSDSVTGRSLLSEIEECDRENVCKLPQTFEWSLGSYDFDVRSTSITDVRGRVITGDVNGDGRDDLLYADSGLNWKIRYSTGTGFGAPVPAGLPRTLPDDPEGIQTTDVNRDGLLDVLLEVETAAPGEPSRRELRLYASDGLKLVESIDVDQGRADDKPDEAYFADLDGNGMPDYISATFTNPQSDGGRGAWYYRLNTGQTGVSRWRPAVRTDRLRFSNLGTNAVDIDGDGRVELFGYNPDLERTETLGLDADGQLEQVRPNAGVAGHVGDLNGDGVDDVIYPYDGLAAQLNSGNGFDRRSERAANYRDPDPDVENSVRVVDATGDGAVDVLVFHSAGPGAPDDGSVGAHLWRWNGTTFVREPLRHNVGEPTGNGTGTDFFNVQPLDIDGDDVLDLVANDNNRIVVHRRTGGRPDLMVSAGVSAGKRVEIDYTTLADRSTHVPGTCTYPLICVTRGGAVVKQHRETNPEATQRWSVFDHTYTAARNDVRGGGWLGFATHTVTDRVTGGVTVAEYDNLTRIGGLRPEVYPFARLAKLVTTTVPTPGAPAYRSVVSNTYAARRVNGGSYTVELTKTGEAEAERPVGGTAFEPYAIRTTTNAYDDFGNLTSTASEANGGRRTTATTTYRNDTASWLLGLPTKVVTRGCLPGGGTCVDRTETHAYDAAGRRTETVAEPDHDDLLLRNTTVYGDRGQVTSVSVRGATGAARTTRFGYDADKLLATSTTNAVGHVTRTTHHSGLGVPLSTTDPNGVQATMRYDGFGREREVNRADGSFERTTHVFDRGMFITTVAASGGGKTTTETDRFGRLDTQLTSAFDGALSRVKYTYNALGEVASRTRPSTSGVSTLKTTYTYDNRRRLLSRVEPDGATVRHGYDKLTTTTTDARGIKSQTKATVDDDVASRLEDDPASTGWLTTSFAYGPFGEIVRAGAPDGTAQTMTYDRLGRKIRHVDPASGTTTTTYDPFGEIASETTAVGETTRLTHDLLGRPTSIASPDGTETRTYDTAANGLGQPAQARSAGGVLTRYGYDTLGRPATSTWTVAGTAYELGYGYDTLGRQSSITYPRIPGVADRFRVENTYNAAGYLHTVRNPADGTVYWQGVSRTADGALGVSTFNNGRGTETRTYSDSTGLLTSSIVDAETRFQHTTYQHDANRNLTKRDDRMSRNETFGYDSLNRLVTWEAFGAVPTTTYTYDKSGNLTREATAGRPDSTVTYKYGENGAPKHALTARNSDRYTYDAAGRQLTGPRRTMKYNQAGLPKSIVWGDPQLTTTYTYDADGVRVRKQDPGQDVISIGGIFQTRKPAGTGNSEIHNLHTVVANGRAVAQVNLVQAAAGGPLIATKPWYVHTDNQGTTTVVTNAAGRRVGTGEDFLAELYYDPFGRRTDRVGVPLGRQRHGAVRLGFSGLEHEDEHAFIDMNGRIYDAEGRRFLTPDPYVTDPMAGQNHNRYTYVLNNPATNTDPTGYQSNNGSGSDRGVYTQRGEVIEVKCKPQFCAVPPGPEPPVNTGEILRGWGGRAGSEQISAADFERFARRFDGLLRGEEERSYQVRHGLVSQFYFALVRQNLTKLLPGQLEELIAQLEGQGDWAPDSQGALLLNEAKKLSGAWDSLLQGGLVQGFEGPFLEAGPSYVPAPPPGTPLQTKSPQEVFAEQSAVMTGAKGGNILGAGVFWGSGNLPAAQMANTAFGMLSEHVQAQNLAHPSPDGTRDSGRAGSYVERP</sequence>
<dbReference type="SUPFAM" id="SSF69318">
    <property type="entry name" value="Integrin alpha N-terminal domain"/>
    <property type="match status" value="1"/>
</dbReference>
<keyword evidence="2" id="KW-0964">Secreted</keyword>
<dbReference type="Pfam" id="PF25023">
    <property type="entry name" value="TEN_YD-shell"/>
    <property type="match status" value="1"/>
</dbReference>
<dbReference type="InterPro" id="IPR050708">
    <property type="entry name" value="T6SS_VgrG/RHS"/>
</dbReference>
<dbReference type="Pfam" id="PF05593">
    <property type="entry name" value="RHS_repeat"/>
    <property type="match status" value="1"/>
</dbReference>
<evidence type="ECO:0000256" key="1">
    <source>
        <dbReference type="ARBA" id="ARBA00004613"/>
    </source>
</evidence>
<evidence type="ECO:0000313" key="8">
    <source>
        <dbReference type="EMBL" id="MFC3765930.1"/>
    </source>
</evidence>
<dbReference type="EMBL" id="JBHRZH010000044">
    <property type="protein sequence ID" value="MFC3765930.1"/>
    <property type="molecule type" value="Genomic_DNA"/>
</dbReference>
<dbReference type="Gene3D" id="2.180.10.10">
    <property type="entry name" value="RHS repeat-associated core"/>
    <property type="match status" value="2"/>
</dbReference>
<dbReference type="RefSeq" id="WP_205119601.1">
    <property type="nucleotide sequence ID" value="NZ_JAFBCM010000001.1"/>
</dbReference>
<gene>
    <name evidence="8" type="ORF">ACFOUW_34200</name>
</gene>
<dbReference type="PANTHER" id="PTHR32305">
    <property type="match status" value="1"/>
</dbReference>
<evidence type="ECO:0000256" key="6">
    <source>
        <dbReference type="SAM" id="MobiDB-lite"/>
    </source>
</evidence>
<feature type="region of interest" description="Disordered" evidence="6">
    <location>
        <begin position="1955"/>
        <end position="1976"/>
    </location>
</feature>
<dbReference type="InterPro" id="IPR003284">
    <property type="entry name" value="Sal_SpvB"/>
</dbReference>
<evidence type="ECO:0000256" key="5">
    <source>
        <dbReference type="ARBA" id="ARBA00023026"/>
    </source>
</evidence>
<dbReference type="NCBIfam" id="TIGR01643">
    <property type="entry name" value="YD_repeat_2x"/>
    <property type="match status" value="3"/>
</dbReference>
<evidence type="ECO:0000256" key="3">
    <source>
        <dbReference type="ARBA" id="ARBA00022729"/>
    </source>
</evidence>
<dbReference type="NCBIfam" id="TIGR03696">
    <property type="entry name" value="Rhs_assc_core"/>
    <property type="match status" value="1"/>
</dbReference>
<evidence type="ECO:0000313" key="9">
    <source>
        <dbReference type="Proteomes" id="UP001595699"/>
    </source>
</evidence>
<dbReference type="InterPro" id="IPR006530">
    <property type="entry name" value="YD"/>
</dbReference>
<comment type="subcellular location">
    <subcellularLocation>
        <location evidence="1">Secreted</location>
    </subcellularLocation>
</comment>
<feature type="domain" description="Teneurin-like YD-shell" evidence="7">
    <location>
        <begin position="1387"/>
        <end position="1714"/>
    </location>
</feature>
<comment type="caution">
    <text evidence="8">The sequence shown here is derived from an EMBL/GenBank/DDBJ whole genome shotgun (WGS) entry which is preliminary data.</text>
</comment>
<dbReference type="InterPro" id="IPR031325">
    <property type="entry name" value="RHS_repeat"/>
</dbReference>
<name>A0ABV7YQ32_9ACTN</name>
<dbReference type="Proteomes" id="UP001595699">
    <property type="component" value="Unassembled WGS sequence"/>
</dbReference>
<organism evidence="8 9">
    <name type="scientific">Tenggerimyces flavus</name>
    <dbReference type="NCBI Taxonomy" id="1708749"/>
    <lineage>
        <taxon>Bacteria</taxon>
        <taxon>Bacillati</taxon>
        <taxon>Actinomycetota</taxon>
        <taxon>Actinomycetes</taxon>
        <taxon>Propionibacteriales</taxon>
        <taxon>Nocardioidaceae</taxon>
        <taxon>Tenggerimyces</taxon>
    </lineage>
</organism>
<evidence type="ECO:0000259" key="7">
    <source>
        <dbReference type="Pfam" id="PF25023"/>
    </source>
</evidence>
<evidence type="ECO:0000256" key="2">
    <source>
        <dbReference type="ARBA" id="ARBA00022525"/>
    </source>
</evidence>
<dbReference type="PANTHER" id="PTHR32305:SF15">
    <property type="entry name" value="PROTEIN RHSA-RELATED"/>
    <property type="match status" value="1"/>
</dbReference>
<evidence type="ECO:0000256" key="4">
    <source>
        <dbReference type="ARBA" id="ARBA00022737"/>
    </source>
</evidence>
<dbReference type="Pfam" id="PF13517">
    <property type="entry name" value="FG-GAP_3"/>
    <property type="match status" value="1"/>
</dbReference>
<dbReference type="InterPro" id="IPR028994">
    <property type="entry name" value="Integrin_alpha_N"/>
</dbReference>
<proteinExistence type="predicted"/>
<keyword evidence="9" id="KW-1185">Reference proteome</keyword>
<keyword evidence="3" id="KW-0732">Signal</keyword>
<accession>A0ABV7YQ32</accession>
<dbReference type="InterPro" id="IPR013517">
    <property type="entry name" value="FG-GAP"/>
</dbReference>
<keyword evidence="4" id="KW-0677">Repeat</keyword>
<keyword evidence="5" id="KW-0843">Virulence</keyword>
<reference evidence="9" key="1">
    <citation type="journal article" date="2019" name="Int. J. Syst. Evol. Microbiol.">
        <title>The Global Catalogue of Microorganisms (GCM) 10K type strain sequencing project: providing services to taxonomists for standard genome sequencing and annotation.</title>
        <authorList>
            <consortium name="The Broad Institute Genomics Platform"/>
            <consortium name="The Broad Institute Genome Sequencing Center for Infectious Disease"/>
            <person name="Wu L."/>
            <person name="Ma J."/>
        </authorList>
    </citation>
    <scope>NUCLEOTIDE SEQUENCE [LARGE SCALE GENOMIC DNA]</scope>
    <source>
        <strain evidence="9">CGMCC 4.7241</strain>
    </source>
</reference>
<dbReference type="InterPro" id="IPR022385">
    <property type="entry name" value="Rhs_assc_core"/>
</dbReference>
<protein>
    <submittedName>
        <fullName evidence="8">FG-GAP-like repeat-containing protein</fullName>
    </submittedName>
</protein>
<dbReference type="Pfam" id="PF03534">
    <property type="entry name" value="SpvB"/>
    <property type="match status" value="1"/>
</dbReference>